<dbReference type="SUPFAM" id="SSF48179">
    <property type="entry name" value="6-phosphogluconate dehydrogenase C-terminal domain-like"/>
    <property type="match status" value="1"/>
</dbReference>
<dbReference type="EMBL" id="LBFC01000021">
    <property type="protein sequence ID" value="ONN26901.1"/>
    <property type="molecule type" value="Genomic_DNA"/>
</dbReference>
<dbReference type="RefSeq" id="WP_077198447.1">
    <property type="nucleotide sequence ID" value="NZ_LBFC01000021.1"/>
</dbReference>
<evidence type="ECO:0000313" key="3">
    <source>
        <dbReference type="Proteomes" id="UP000242616"/>
    </source>
</evidence>
<dbReference type="InterPro" id="IPR018931">
    <property type="entry name" value="DUF2520"/>
</dbReference>
<dbReference type="Gene3D" id="1.10.1040.20">
    <property type="entry name" value="ProC-like, C-terminal domain"/>
    <property type="match status" value="1"/>
</dbReference>
<dbReference type="Proteomes" id="UP000242616">
    <property type="component" value="Unassembled WGS sequence"/>
</dbReference>
<evidence type="ECO:0000313" key="2">
    <source>
        <dbReference type="EMBL" id="ONN26901.1"/>
    </source>
</evidence>
<keyword evidence="3" id="KW-1185">Reference proteome</keyword>
<dbReference type="PANTHER" id="PTHR40459:SF1">
    <property type="entry name" value="CONSERVED HYPOTHETICAL ALANINE AND LEUCINE RICH PROTEIN"/>
    <property type="match status" value="1"/>
</dbReference>
<dbReference type="Gene3D" id="3.40.50.720">
    <property type="entry name" value="NAD(P)-binding Rossmann-like Domain"/>
    <property type="match status" value="1"/>
</dbReference>
<dbReference type="SUPFAM" id="SSF51735">
    <property type="entry name" value="NAD(P)-binding Rossmann-fold domains"/>
    <property type="match status" value="1"/>
</dbReference>
<gene>
    <name evidence="2" type="ORF">XJ44_06300</name>
</gene>
<evidence type="ECO:0000259" key="1">
    <source>
        <dbReference type="Pfam" id="PF10728"/>
    </source>
</evidence>
<name>A0ABX3IGE2_9BACT</name>
<feature type="domain" description="DUF2520" evidence="1">
    <location>
        <begin position="125"/>
        <end position="231"/>
    </location>
</feature>
<dbReference type="InterPro" id="IPR036291">
    <property type="entry name" value="NAD(P)-bd_dom_sf"/>
</dbReference>
<proteinExistence type="predicted"/>
<protein>
    <recommendedName>
        <fullName evidence="1">DUF2520 domain-containing protein</fullName>
    </recommendedName>
</protein>
<dbReference type="InterPro" id="IPR008927">
    <property type="entry name" value="6-PGluconate_DH-like_C_sf"/>
</dbReference>
<reference evidence="2 3" key="1">
    <citation type="submission" date="2015-06" db="EMBL/GenBank/DDBJ databases">
        <title>Genome sequencing of Thermotogales isolates from hydrothermal vents.</title>
        <authorList>
            <person name="Haverkamp T.H."/>
            <person name="Kublanov I.V."/>
            <person name="Nesbo C.L."/>
        </authorList>
    </citation>
    <scope>NUCLEOTIDE SEQUENCE [LARGE SCALE GENOMIC DNA]</scope>
    <source>
        <strain evidence="3">ik275mar</strain>
    </source>
</reference>
<accession>A0ABX3IGE2</accession>
<dbReference type="InterPro" id="IPR037108">
    <property type="entry name" value="TM1727-like_C_sf"/>
</dbReference>
<comment type="caution">
    <text evidence="2">The sequence shown here is derived from an EMBL/GenBank/DDBJ whole genome shotgun (WGS) entry which is preliminary data.</text>
</comment>
<organism evidence="2 3">
    <name type="scientific">Thermosipho affectus</name>
    <dbReference type="NCBI Taxonomy" id="660294"/>
    <lineage>
        <taxon>Bacteria</taxon>
        <taxon>Thermotogati</taxon>
        <taxon>Thermotogota</taxon>
        <taxon>Thermotogae</taxon>
        <taxon>Thermotogales</taxon>
        <taxon>Fervidobacteriaceae</taxon>
        <taxon>Thermosipho</taxon>
    </lineage>
</organism>
<dbReference type="PANTHER" id="PTHR40459">
    <property type="entry name" value="CONSERVED HYPOTHETICAL ALANINE AND LEUCINE RICH PROTEIN"/>
    <property type="match status" value="1"/>
</dbReference>
<sequence>MKINVAGLGKVTSALLFNLKDKVEIGYILSRDKEKAKIFSKKIGKGTPVSYSDSFKFEDVVLVGYNDTFLPEAKNMLEKFIPTNTSVIHFSGFYPSTIFPEKWNPASIHPNCPVINENTKFTNVPFGIEGNVDLAKKIVDLLGGISFIIPTNAKINYHLSAVIMSNFTHSLIYIAEKIYDDAKLPKELFFKVMESLLKNTIENIKNYGTIKTITGPIVREDLEIINAEMELFCGKFPELCPLFDSFIQVILSIKEEK</sequence>
<dbReference type="Pfam" id="PF10728">
    <property type="entry name" value="DUF2520"/>
    <property type="match status" value="1"/>
</dbReference>